<accession>Q1K391</accession>
<dbReference type="EMBL" id="AAEW02000002">
    <property type="protein sequence ID" value="EAT17083.1"/>
    <property type="molecule type" value="Genomic_DNA"/>
</dbReference>
<dbReference type="SUPFAM" id="SSF54637">
    <property type="entry name" value="Thioesterase/thiol ester dehydrase-isomerase"/>
    <property type="match status" value="1"/>
</dbReference>
<organism evidence="2 3">
    <name type="scientific">Desulfuromonas acetoxidans (strain DSM 684 / 11070)</name>
    <dbReference type="NCBI Taxonomy" id="281689"/>
    <lineage>
        <taxon>Bacteria</taxon>
        <taxon>Pseudomonadati</taxon>
        <taxon>Thermodesulfobacteriota</taxon>
        <taxon>Desulfuromonadia</taxon>
        <taxon>Desulfuromonadales</taxon>
        <taxon>Desulfuromonadaceae</taxon>
        <taxon>Desulfuromonas</taxon>
    </lineage>
</organism>
<protein>
    <submittedName>
        <fullName evidence="2">Thioesterase superfamily</fullName>
    </submittedName>
</protein>
<gene>
    <name evidence="2" type="ORF">Dace_2949</name>
</gene>
<dbReference type="AlphaFoldDB" id="Q1K391"/>
<evidence type="ECO:0000259" key="1">
    <source>
        <dbReference type="Pfam" id="PF03061"/>
    </source>
</evidence>
<reference evidence="2" key="2">
    <citation type="submission" date="2006-05" db="EMBL/GenBank/DDBJ databases">
        <title>Sequencing of the draft genome and assembly of Desulfuromonas acetoxidans DSM 684.</title>
        <authorList>
            <consortium name="US DOE Joint Genome Institute (JGI-PGF)"/>
            <person name="Copeland A."/>
            <person name="Lucas S."/>
            <person name="Lapidus A."/>
            <person name="Barry K."/>
            <person name="Detter J.C."/>
            <person name="Glavina del Rio T."/>
            <person name="Hammon N."/>
            <person name="Israni S."/>
            <person name="Dalin E."/>
            <person name="Tice H."/>
            <person name="Bruce D."/>
            <person name="Pitluck S."/>
            <person name="Richardson P."/>
        </authorList>
    </citation>
    <scope>NUCLEOTIDE SEQUENCE [LARGE SCALE GENOMIC DNA]</scope>
    <source>
        <strain evidence="2">DSM 684</strain>
    </source>
</reference>
<feature type="domain" description="Thioesterase" evidence="1">
    <location>
        <begin position="62"/>
        <end position="136"/>
    </location>
</feature>
<evidence type="ECO:0000313" key="3">
    <source>
        <dbReference type="Proteomes" id="UP000005695"/>
    </source>
</evidence>
<evidence type="ECO:0000313" key="2">
    <source>
        <dbReference type="EMBL" id="EAT17083.1"/>
    </source>
</evidence>
<reference evidence="2" key="1">
    <citation type="submission" date="2006-05" db="EMBL/GenBank/DDBJ databases">
        <title>Annotation of the draft genome assembly of Desulfuromonas acetoxidans DSM 684.</title>
        <authorList>
            <consortium name="US DOE Joint Genome Institute (JGI-ORNL)"/>
            <person name="Larimer F."/>
            <person name="Land M."/>
            <person name="Hauser L."/>
        </authorList>
    </citation>
    <scope>NUCLEOTIDE SEQUENCE [LARGE SCALE GENOMIC DNA]</scope>
    <source>
        <strain evidence="2">DSM 684</strain>
    </source>
</reference>
<dbReference type="Proteomes" id="UP000005695">
    <property type="component" value="Unassembled WGS sequence"/>
</dbReference>
<dbReference type="Pfam" id="PF03061">
    <property type="entry name" value="4HBT"/>
    <property type="match status" value="1"/>
</dbReference>
<dbReference type="OrthoDB" id="9813282at2"/>
<name>Q1K391_DESA6</name>
<dbReference type="InterPro" id="IPR006683">
    <property type="entry name" value="Thioestr_dom"/>
</dbReference>
<dbReference type="Gene3D" id="3.10.129.10">
    <property type="entry name" value="Hotdog Thioesterase"/>
    <property type="match status" value="1"/>
</dbReference>
<dbReference type="InterPro" id="IPR029069">
    <property type="entry name" value="HotDog_dom_sf"/>
</dbReference>
<dbReference type="GO" id="GO:0016790">
    <property type="term" value="F:thiolester hydrolase activity"/>
    <property type="evidence" value="ECO:0007669"/>
    <property type="project" value="UniProtKB-ARBA"/>
</dbReference>
<dbReference type="RefSeq" id="WP_005998006.1">
    <property type="nucleotide sequence ID" value="NZ_AAEW02000002.1"/>
</dbReference>
<dbReference type="CDD" id="cd03443">
    <property type="entry name" value="PaaI_thioesterase"/>
    <property type="match status" value="1"/>
</dbReference>
<proteinExistence type="predicted"/>
<sequence length="153" mass="17410">MTSSQPIDLAKLLDDHLKDLNLPLQIPPPVLDVTRGEVVSYDGDGGCLEIRFPIQQAHLNPYGSVQGGMIATAIDNTIGPLSMLVAPPNYTRHLTLKYRRPIVPNMNFFTIRAQLLERQERQLTFEARVFDPQQRELVRATAQHWIVDLERQK</sequence>
<keyword evidence="3" id="KW-1185">Reference proteome</keyword>
<comment type="caution">
    <text evidence="2">The sequence shown here is derived from an EMBL/GenBank/DDBJ whole genome shotgun (WGS) entry which is preliminary data.</text>
</comment>